<evidence type="ECO:0008006" key="5">
    <source>
        <dbReference type="Google" id="ProtNLM"/>
    </source>
</evidence>
<dbReference type="AlphaFoldDB" id="A0A3G1IV18"/>
<geneLocation type="plastid" evidence="4"/>
<dbReference type="GO" id="GO:0009536">
    <property type="term" value="C:plastid"/>
    <property type="evidence" value="ECO:0007669"/>
    <property type="project" value="UniProtKB-SubCell"/>
</dbReference>
<name>A0A3G1IV18_9EUKA</name>
<proteinExistence type="predicted"/>
<protein>
    <recommendedName>
        <fullName evidence="5">Ycf36</fullName>
    </recommendedName>
</protein>
<reference evidence="4" key="1">
    <citation type="submission" date="2017-05" db="EMBL/GenBank/DDBJ databases">
        <title>Plastid comparative genomics reveals ancient divergence between Glaucophyte genera.</title>
        <authorList>
            <person name="Figueroa-Martinez F.J."/>
            <person name="Jackson C."/>
            <person name="Reyes-Prieto A."/>
        </authorList>
    </citation>
    <scope>NUCLEOTIDE SEQUENCE</scope>
    <source>
        <strain evidence="4">BBH</strain>
    </source>
</reference>
<dbReference type="Pfam" id="PF06799">
    <property type="entry name" value="CGLD27-like"/>
    <property type="match status" value="1"/>
</dbReference>
<dbReference type="PANTHER" id="PTHR34214:SF3">
    <property type="entry name" value="PROTEIN CONSERVED IN THE GREEN LINEAGE AND DIATOMS 27, CHLOROPLASTIC"/>
    <property type="match status" value="1"/>
</dbReference>
<evidence type="ECO:0000256" key="3">
    <source>
        <dbReference type="SAM" id="Phobius"/>
    </source>
</evidence>
<evidence type="ECO:0000256" key="2">
    <source>
        <dbReference type="ARBA" id="ARBA00022640"/>
    </source>
</evidence>
<gene>
    <name evidence="4" type="primary">ycf36</name>
</gene>
<organism evidence="4">
    <name type="scientific">Glaucocystis sp. BBH</name>
    <dbReference type="NCBI Taxonomy" id="2023628"/>
    <lineage>
        <taxon>Eukaryota</taxon>
        <taxon>Glaucocystophyceae</taxon>
        <taxon>Glaucocystales</taxon>
        <taxon>Glaucocystaceae</taxon>
        <taxon>Glaucocystis</taxon>
    </lineage>
</organism>
<keyword evidence="2 4" id="KW-0934">Plastid</keyword>
<evidence type="ECO:0000256" key="1">
    <source>
        <dbReference type="ARBA" id="ARBA00004474"/>
    </source>
</evidence>
<feature type="transmembrane region" description="Helical" evidence="3">
    <location>
        <begin position="143"/>
        <end position="160"/>
    </location>
</feature>
<keyword evidence="3" id="KW-0812">Transmembrane</keyword>
<keyword evidence="3" id="KW-1133">Transmembrane helix</keyword>
<accession>A0A3G1IV18</accession>
<evidence type="ECO:0000313" key="4">
    <source>
        <dbReference type="EMBL" id="ASQ39872.1"/>
    </source>
</evidence>
<keyword evidence="3" id="KW-0472">Membrane</keyword>
<feature type="transmembrane region" description="Helical" evidence="3">
    <location>
        <begin position="37"/>
        <end position="60"/>
    </location>
</feature>
<dbReference type="PANTHER" id="PTHR34214">
    <property type="match status" value="1"/>
</dbReference>
<dbReference type="EMBL" id="MF167424">
    <property type="protein sequence ID" value="ASQ39872.1"/>
    <property type="molecule type" value="Genomic_DNA"/>
</dbReference>
<sequence>MICPVPLEQRPLHEYLSLRNSCFFCWATQDAKRYVSYLLVIWCIGWILTVCIYSTTFLFFENPLNLFLRGCIGATLLVSLNIIRLYLGWSYVGQRLLSATVRYEESGWYDGQIWIKSPEVLIQDRLIGMYQVKPLLNRLRRSLGQSLGFLTLSILFTFVTL</sequence>
<dbReference type="InterPro" id="IPR009631">
    <property type="entry name" value="CGLD27-like"/>
</dbReference>
<feature type="transmembrane region" description="Helical" evidence="3">
    <location>
        <begin position="66"/>
        <end position="87"/>
    </location>
</feature>
<comment type="subcellular location">
    <subcellularLocation>
        <location evidence="1">Plastid</location>
    </subcellularLocation>
</comment>